<evidence type="ECO:0000259" key="17">
    <source>
        <dbReference type="Pfam" id="PF00593"/>
    </source>
</evidence>
<dbReference type="InterPro" id="IPR036942">
    <property type="entry name" value="Beta-barrel_TonB_sf"/>
</dbReference>
<accession>A0A368LPB4</accession>
<evidence type="ECO:0000256" key="15">
    <source>
        <dbReference type="RuleBase" id="RU003357"/>
    </source>
</evidence>
<dbReference type="Gene3D" id="2.40.170.20">
    <property type="entry name" value="TonB-dependent receptor, beta-barrel domain"/>
    <property type="match status" value="1"/>
</dbReference>
<evidence type="ECO:0000256" key="9">
    <source>
        <dbReference type="ARBA" id="ARBA00023065"/>
    </source>
</evidence>
<evidence type="ECO:0000256" key="7">
    <source>
        <dbReference type="ARBA" id="ARBA00022729"/>
    </source>
</evidence>
<dbReference type="PROSITE" id="PS52016">
    <property type="entry name" value="TONB_DEPENDENT_REC_3"/>
    <property type="match status" value="1"/>
</dbReference>
<dbReference type="Pfam" id="PF07715">
    <property type="entry name" value="Plug"/>
    <property type="match status" value="1"/>
</dbReference>
<reference evidence="19 20" key="1">
    <citation type="journal article" date="2017" name="Elife">
        <title>Extensive horizontal gene transfer in cheese-associated bacteria.</title>
        <authorList>
            <person name="Bonham K.S."/>
            <person name="Wolfe B.E."/>
            <person name="Dutton R.J."/>
        </authorList>
    </citation>
    <scope>NUCLEOTIDE SEQUENCE [LARGE SCALE GENOMIC DNA]</scope>
    <source>
        <strain evidence="19 20">JB196</strain>
    </source>
</reference>
<dbReference type="SUPFAM" id="SSF56935">
    <property type="entry name" value="Porins"/>
    <property type="match status" value="1"/>
</dbReference>
<keyword evidence="4 14" id="KW-1134">Transmembrane beta strand</keyword>
<evidence type="ECO:0000256" key="14">
    <source>
        <dbReference type="PROSITE-ProRule" id="PRU01360"/>
    </source>
</evidence>
<dbReference type="Gene3D" id="2.170.130.10">
    <property type="entry name" value="TonB-dependent receptor, plug domain"/>
    <property type="match status" value="1"/>
</dbReference>
<keyword evidence="5" id="KW-0410">Iron transport</keyword>
<feature type="domain" description="TonB-dependent receptor plug" evidence="18">
    <location>
        <begin position="69"/>
        <end position="171"/>
    </location>
</feature>
<evidence type="ECO:0000256" key="5">
    <source>
        <dbReference type="ARBA" id="ARBA00022496"/>
    </source>
</evidence>
<name>A0A368LPB4_9VIBR</name>
<gene>
    <name evidence="19" type="ORF">CIK83_08545</name>
</gene>
<keyword evidence="10 15" id="KW-0798">TonB box</keyword>
<keyword evidence="3 14" id="KW-0813">Transport</keyword>
<dbReference type="InterPro" id="IPR012910">
    <property type="entry name" value="Plug_dom"/>
</dbReference>
<dbReference type="Proteomes" id="UP000252479">
    <property type="component" value="Unassembled WGS sequence"/>
</dbReference>
<evidence type="ECO:0000256" key="4">
    <source>
        <dbReference type="ARBA" id="ARBA00022452"/>
    </source>
</evidence>
<dbReference type="InterPro" id="IPR000531">
    <property type="entry name" value="Beta-barrel_TonB"/>
</dbReference>
<keyword evidence="9" id="KW-0406">Ion transport</keyword>
<dbReference type="InterPro" id="IPR039426">
    <property type="entry name" value="TonB-dep_rcpt-like"/>
</dbReference>
<evidence type="ECO:0000256" key="6">
    <source>
        <dbReference type="ARBA" id="ARBA00022692"/>
    </source>
</evidence>
<evidence type="ECO:0000313" key="19">
    <source>
        <dbReference type="EMBL" id="RCS73655.1"/>
    </source>
</evidence>
<evidence type="ECO:0000256" key="12">
    <source>
        <dbReference type="ARBA" id="ARBA00023170"/>
    </source>
</evidence>
<evidence type="ECO:0000256" key="13">
    <source>
        <dbReference type="ARBA" id="ARBA00023237"/>
    </source>
</evidence>
<dbReference type="EMBL" id="QPGL01000001">
    <property type="protein sequence ID" value="RCS73655.1"/>
    <property type="molecule type" value="Genomic_DNA"/>
</dbReference>
<organism evidence="19 20">
    <name type="scientific">Vibrio casei</name>
    <dbReference type="NCBI Taxonomy" id="673372"/>
    <lineage>
        <taxon>Bacteria</taxon>
        <taxon>Pseudomonadati</taxon>
        <taxon>Pseudomonadota</taxon>
        <taxon>Gammaproteobacteria</taxon>
        <taxon>Vibrionales</taxon>
        <taxon>Vibrionaceae</taxon>
        <taxon>Vibrio</taxon>
    </lineage>
</organism>
<keyword evidence="7 16" id="KW-0732">Signal</keyword>
<evidence type="ECO:0000256" key="3">
    <source>
        <dbReference type="ARBA" id="ARBA00022448"/>
    </source>
</evidence>
<evidence type="ECO:0000256" key="1">
    <source>
        <dbReference type="ARBA" id="ARBA00004571"/>
    </source>
</evidence>
<keyword evidence="11 14" id="KW-0472">Membrane</keyword>
<comment type="caution">
    <text evidence="19">The sequence shown here is derived from an EMBL/GenBank/DDBJ whole genome shotgun (WGS) entry which is preliminary data.</text>
</comment>
<dbReference type="InterPro" id="IPR010105">
    <property type="entry name" value="TonB_sidphr_rcpt"/>
</dbReference>
<dbReference type="GO" id="GO:0015344">
    <property type="term" value="F:siderophore uptake transmembrane transporter activity"/>
    <property type="evidence" value="ECO:0007669"/>
    <property type="project" value="TreeGrafter"/>
</dbReference>
<evidence type="ECO:0000259" key="18">
    <source>
        <dbReference type="Pfam" id="PF07715"/>
    </source>
</evidence>
<keyword evidence="12 19" id="KW-0675">Receptor</keyword>
<sequence>MPRLNLKRKSLIKNNYLHDTPLALAIACILSAPSVFATEANAEQSEQETIMVLGQTYRNTATKTSLQPEETPQSISVINNDEFENRGVSSVQQALRYAPGVNAELKGGSVTMYDNYNIRGFENNQMYYDGLVLQYLLGWNLQPQIDPIALERIEIFKGPSSVLYGSMPPGGMVNLIAKSPKKERNTNFSLATGSRNLVKASIDTTGQLGDSNVYYRLIGSASHRDGQVDDTTEERYVFAPSFDWYVSDNTLINFNFYYQNDPNMGMNSAMPASGSVWDNPNGSIGKNASMGDKNWSQFEREFWMAGYKIDHSFNENWSFLQNARFMKADLYQENTYHTAAGWDPTTGSLERYIYSTDEDSEGFTIDNQLSGRVNTGVVEHNVLLGVDYQHLKGSSNYTSYGYDGGYTAPSFNAFAPNNNQIDRSKVTASGVYIDDVKVEQLGFYFQDQMHINRVVLMAGGRFDNYQSSSDYAGSVTKIDQNNFSYRVGALYEFDSGWSPYINYATSFEPVAGTDSNGKNFEPSTGQQIEGGVKYLSSDYTTSMTASLFQIVKSDVVVPDPDSPNYQGKIQVGEIRSRGLELEGRTMLTTNWDIAASYTYMDMEVTKDTTGLEGKTPIYVPQHAATLWTNYYLYDGVLAGTRLGAGARYIGEREMDAANTDTVPSYTVVDLSMGYDLSNLTDGLQGAAVNLSVNNLFDKDTFACYDSANCWYGEERTVELKFDYNF</sequence>
<dbReference type="InterPro" id="IPR037066">
    <property type="entry name" value="Plug_dom_sf"/>
</dbReference>
<dbReference type="AlphaFoldDB" id="A0A368LPB4"/>
<dbReference type="NCBIfam" id="TIGR01783">
    <property type="entry name" value="TonB-siderophor"/>
    <property type="match status" value="1"/>
</dbReference>
<dbReference type="GO" id="GO:0038023">
    <property type="term" value="F:signaling receptor activity"/>
    <property type="evidence" value="ECO:0007669"/>
    <property type="project" value="InterPro"/>
</dbReference>
<evidence type="ECO:0000256" key="10">
    <source>
        <dbReference type="ARBA" id="ARBA00023077"/>
    </source>
</evidence>
<dbReference type="GO" id="GO:0009279">
    <property type="term" value="C:cell outer membrane"/>
    <property type="evidence" value="ECO:0007669"/>
    <property type="project" value="UniProtKB-SubCell"/>
</dbReference>
<evidence type="ECO:0000313" key="20">
    <source>
        <dbReference type="Proteomes" id="UP000252479"/>
    </source>
</evidence>
<proteinExistence type="inferred from homology"/>
<evidence type="ECO:0000256" key="2">
    <source>
        <dbReference type="ARBA" id="ARBA00009810"/>
    </source>
</evidence>
<dbReference type="FunFam" id="2.170.130.10:FF:000001">
    <property type="entry name" value="Catecholate siderophore TonB-dependent receptor"/>
    <property type="match status" value="1"/>
</dbReference>
<dbReference type="PANTHER" id="PTHR32552">
    <property type="entry name" value="FERRICHROME IRON RECEPTOR-RELATED"/>
    <property type="match status" value="1"/>
</dbReference>
<dbReference type="PANTHER" id="PTHR32552:SF68">
    <property type="entry name" value="FERRICHROME OUTER MEMBRANE TRANSPORTER_PHAGE RECEPTOR"/>
    <property type="match status" value="1"/>
</dbReference>
<evidence type="ECO:0000256" key="11">
    <source>
        <dbReference type="ARBA" id="ARBA00023136"/>
    </source>
</evidence>
<dbReference type="Pfam" id="PF00593">
    <property type="entry name" value="TonB_dep_Rec_b-barrel"/>
    <property type="match status" value="1"/>
</dbReference>
<dbReference type="RefSeq" id="WP_086957976.1">
    <property type="nucleotide sequence ID" value="NZ_FUKS01000003.1"/>
</dbReference>
<feature type="signal peptide" evidence="16">
    <location>
        <begin position="1"/>
        <end position="37"/>
    </location>
</feature>
<dbReference type="GO" id="GO:0015891">
    <property type="term" value="P:siderophore transport"/>
    <property type="evidence" value="ECO:0007669"/>
    <property type="project" value="InterPro"/>
</dbReference>
<keyword evidence="6 14" id="KW-0812">Transmembrane</keyword>
<protein>
    <submittedName>
        <fullName evidence="19">TonB-dependent siderophore receptor</fullName>
    </submittedName>
</protein>
<comment type="subcellular location">
    <subcellularLocation>
        <location evidence="1 14">Cell outer membrane</location>
        <topology evidence="1 14">Multi-pass membrane protein</topology>
    </subcellularLocation>
</comment>
<feature type="chain" id="PRO_5017066929" evidence="16">
    <location>
        <begin position="38"/>
        <end position="725"/>
    </location>
</feature>
<comment type="similarity">
    <text evidence="2 14 15">Belongs to the TonB-dependent receptor family.</text>
</comment>
<feature type="domain" description="TonB-dependent receptor-like beta-barrel" evidence="17">
    <location>
        <begin position="244"/>
        <end position="695"/>
    </location>
</feature>
<keyword evidence="13 14" id="KW-0998">Cell outer membrane</keyword>
<keyword evidence="8" id="KW-0408">Iron</keyword>
<dbReference type="CDD" id="cd01347">
    <property type="entry name" value="ligand_gated_channel"/>
    <property type="match status" value="1"/>
</dbReference>
<keyword evidence="20" id="KW-1185">Reference proteome</keyword>
<evidence type="ECO:0000256" key="8">
    <source>
        <dbReference type="ARBA" id="ARBA00023004"/>
    </source>
</evidence>
<dbReference type="GeneID" id="303188967"/>
<evidence type="ECO:0000256" key="16">
    <source>
        <dbReference type="SAM" id="SignalP"/>
    </source>
</evidence>